<evidence type="ECO:0000313" key="3">
    <source>
        <dbReference type="Proteomes" id="UP000048984"/>
    </source>
</evidence>
<dbReference type="InterPro" id="IPR013217">
    <property type="entry name" value="Methyltransf_12"/>
</dbReference>
<protein>
    <recommendedName>
        <fullName evidence="1">Methyltransferase type 12 domain-containing protein</fullName>
    </recommendedName>
</protein>
<sequence>MSSSWLEFWNGHHRIYVNEVHRRVHYDRVARDIRGLVPSPTAVVVDWGCGDALAAADVAGACGELLLCDAAENTRLRVAERLKGEPRIRVVAPDELIRDHAGRVDLMVVNSVLQYLDAPSLAGLLADARRLLAPGGSLVIADVIPPADDLVGDVRNLLATGWRHGFFLAAFSGLAATFFSPYRKLRAQVGLARHAEADLIARLQAAGFKAERLHPNLGFDQRRMAFRARLTQQPT</sequence>
<dbReference type="Pfam" id="PF08242">
    <property type="entry name" value="Methyltransf_12"/>
    <property type="match status" value="1"/>
</dbReference>
<comment type="caution">
    <text evidence="2">The sequence shown here is derived from an EMBL/GenBank/DDBJ whole genome shotgun (WGS) entry which is preliminary data.</text>
</comment>
<keyword evidence="3" id="KW-1185">Reference proteome</keyword>
<name>A0A0P6W204_9HYPH</name>
<dbReference type="EMBL" id="LJYW01000001">
    <property type="protein sequence ID" value="KPL51763.1"/>
    <property type="molecule type" value="Genomic_DNA"/>
</dbReference>
<evidence type="ECO:0000313" key="2">
    <source>
        <dbReference type="EMBL" id="KPL51763.1"/>
    </source>
</evidence>
<gene>
    <name evidence="2" type="ORF">ABB55_05570</name>
</gene>
<proteinExistence type="predicted"/>
<dbReference type="RefSeq" id="WP_054357926.1">
    <property type="nucleotide sequence ID" value="NZ_LJYW01000001.1"/>
</dbReference>
<organism evidence="2 3">
    <name type="scientific">Prosthecodimorpha hirschii</name>
    <dbReference type="NCBI Taxonomy" id="665126"/>
    <lineage>
        <taxon>Bacteria</taxon>
        <taxon>Pseudomonadati</taxon>
        <taxon>Pseudomonadota</taxon>
        <taxon>Alphaproteobacteria</taxon>
        <taxon>Hyphomicrobiales</taxon>
        <taxon>Ancalomicrobiaceae</taxon>
        <taxon>Prosthecodimorpha</taxon>
    </lineage>
</organism>
<reference evidence="2 3" key="1">
    <citation type="submission" date="2015-09" db="EMBL/GenBank/DDBJ databases">
        <authorList>
            <person name="Jackson K.R."/>
            <person name="Lunt B.L."/>
            <person name="Fisher J.N.B."/>
            <person name="Gardner A.V."/>
            <person name="Bailey M.E."/>
            <person name="Deus L.M."/>
            <person name="Earl A.S."/>
            <person name="Gibby P.D."/>
            <person name="Hartmann K.A."/>
            <person name="Liu J.E."/>
            <person name="Manci A.M."/>
            <person name="Nielsen D.A."/>
            <person name="Solomon M.B."/>
            <person name="Breakwell D.P."/>
            <person name="Burnett S.H."/>
            <person name="Grose J.H."/>
        </authorList>
    </citation>
    <scope>NUCLEOTIDE SEQUENCE [LARGE SCALE GENOMIC DNA]</scope>
    <source>
        <strain evidence="2 3">16</strain>
    </source>
</reference>
<accession>A0A0P6W204</accession>
<dbReference type="SUPFAM" id="SSF53335">
    <property type="entry name" value="S-adenosyl-L-methionine-dependent methyltransferases"/>
    <property type="match status" value="1"/>
</dbReference>
<dbReference type="Gene3D" id="3.40.50.150">
    <property type="entry name" value="Vaccinia Virus protein VP39"/>
    <property type="match status" value="1"/>
</dbReference>
<dbReference type="CDD" id="cd02440">
    <property type="entry name" value="AdoMet_MTases"/>
    <property type="match status" value="1"/>
</dbReference>
<feature type="domain" description="Methyltransferase type 12" evidence="1">
    <location>
        <begin position="46"/>
        <end position="138"/>
    </location>
</feature>
<dbReference type="InterPro" id="IPR029063">
    <property type="entry name" value="SAM-dependent_MTases_sf"/>
</dbReference>
<reference evidence="2 3" key="2">
    <citation type="submission" date="2015-10" db="EMBL/GenBank/DDBJ databases">
        <title>Draft Genome Sequence of Prosthecomicrobium hirschii ATCC 27832.</title>
        <authorList>
            <person name="Daniel J."/>
            <person name="Givan S.A."/>
            <person name="Brun Y.V."/>
            <person name="Brown P.J."/>
        </authorList>
    </citation>
    <scope>NUCLEOTIDE SEQUENCE [LARGE SCALE GENOMIC DNA]</scope>
    <source>
        <strain evidence="2 3">16</strain>
    </source>
</reference>
<evidence type="ECO:0000259" key="1">
    <source>
        <dbReference type="Pfam" id="PF08242"/>
    </source>
</evidence>
<dbReference type="AlphaFoldDB" id="A0A0P6W204"/>
<dbReference type="Proteomes" id="UP000048984">
    <property type="component" value="Unassembled WGS sequence"/>
</dbReference>